<feature type="signal peptide" evidence="1">
    <location>
        <begin position="1"/>
        <end position="23"/>
    </location>
</feature>
<accession>A0A1I2G9V1</accession>
<dbReference type="EMBL" id="FOMW01000021">
    <property type="protein sequence ID" value="SFF14365.1"/>
    <property type="molecule type" value="Genomic_DNA"/>
</dbReference>
<sequence>MRLLYKTIAVAGLTSIVSAPVFAAAHMSCADFKALTPDVQAEVASLAIAEFELGSTSGGEPKAVEATGGNEADANMWIKLADDETLEAFKAVCDQNLDAMLSEAAARINTIK</sequence>
<dbReference type="RefSeq" id="WP_093925350.1">
    <property type="nucleotide sequence ID" value="NZ_FOMW01000021.1"/>
</dbReference>
<evidence type="ECO:0000313" key="3">
    <source>
        <dbReference type="Proteomes" id="UP000198977"/>
    </source>
</evidence>
<evidence type="ECO:0008006" key="4">
    <source>
        <dbReference type="Google" id="ProtNLM"/>
    </source>
</evidence>
<evidence type="ECO:0000313" key="2">
    <source>
        <dbReference type="EMBL" id="SFF14365.1"/>
    </source>
</evidence>
<name>A0A1I2G9V1_9RHOB</name>
<protein>
    <recommendedName>
        <fullName evidence="4">HdeA/HdeB family protein</fullName>
    </recommendedName>
</protein>
<dbReference type="AlphaFoldDB" id="A0A1I2G9V1"/>
<gene>
    <name evidence="2" type="ORF">SAMN04488523_1217</name>
</gene>
<feature type="chain" id="PRO_5011577882" description="HdeA/HdeB family protein" evidence="1">
    <location>
        <begin position="24"/>
        <end position="112"/>
    </location>
</feature>
<evidence type="ECO:0000256" key="1">
    <source>
        <dbReference type="SAM" id="SignalP"/>
    </source>
</evidence>
<dbReference type="OrthoDB" id="7726647at2"/>
<organism evidence="2 3">
    <name type="scientific">Sulfitobacter brevis</name>
    <dbReference type="NCBI Taxonomy" id="74348"/>
    <lineage>
        <taxon>Bacteria</taxon>
        <taxon>Pseudomonadati</taxon>
        <taxon>Pseudomonadota</taxon>
        <taxon>Alphaproteobacteria</taxon>
        <taxon>Rhodobacterales</taxon>
        <taxon>Roseobacteraceae</taxon>
        <taxon>Sulfitobacter</taxon>
    </lineage>
</organism>
<reference evidence="2 3" key="1">
    <citation type="submission" date="2016-10" db="EMBL/GenBank/DDBJ databases">
        <authorList>
            <person name="de Groot N.N."/>
        </authorList>
    </citation>
    <scope>NUCLEOTIDE SEQUENCE [LARGE SCALE GENOMIC DNA]</scope>
    <source>
        <strain evidence="2 3">DSM 11443</strain>
    </source>
</reference>
<proteinExistence type="predicted"/>
<keyword evidence="3" id="KW-1185">Reference proteome</keyword>
<keyword evidence="1" id="KW-0732">Signal</keyword>
<dbReference type="Proteomes" id="UP000198977">
    <property type="component" value="Unassembled WGS sequence"/>
</dbReference>